<dbReference type="InterPro" id="IPR058240">
    <property type="entry name" value="rSAM_sf"/>
</dbReference>
<dbReference type="InterPro" id="IPR006638">
    <property type="entry name" value="Elp3/MiaA/NifB-like_rSAM"/>
</dbReference>
<organism evidence="8 9">
    <name type="scientific">Ohessyouella blattaphilus</name>
    <dbReference type="NCBI Taxonomy" id="2949333"/>
    <lineage>
        <taxon>Bacteria</taxon>
        <taxon>Bacillati</taxon>
        <taxon>Bacillota</taxon>
        <taxon>Clostridia</taxon>
        <taxon>Lachnospirales</taxon>
        <taxon>Lachnospiraceae</taxon>
        <taxon>Ohessyouella</taxon>
    </lineage>
</organism>
<evidence type="ECO:0000256" key="4">
    <source>
        <dbReference type="ARBA" id="ARBA00022723"/>
    </source>
</evidence>
<dbReference type="SFLD" id="SFLDG01091">
    <property type="entry name" value="uncharacterized_CHP01210-like"/>
    <property type="match status" value="1"/>
</dbReference>
<evidence type="ECO:0000256" key="6">
    <source>
        <dbReference type="ARBA" id="ARBA00023014"/>
    </source>
</evidence>
<keyword evidence="5" id="KW-0408">Iron</keyword>
<sequence length="317" mass="36244">MEYYKTYSRYLQEKYGEKVYKLPLNIPVTCPNKVDGPGCSFCADVGTGFEAMAATFSVKDQLEGTVTIIQKKYKANKYIAYFQNYTNTYLPLSQFAKYIEEAAAFPNIVEISVSTRPDAIAAAYLDILKEQAALHHLEVTIELGLQTVNYHSLDQIKRGHSLAEYLEAAQLIKSYGFTLCTHVILNLPGDTDRDALETAKVLSAMKNDIVKIHSLYIAKNTPLAQLYEKGELSLCSKEEYLERLVLFIRHLKKEMVVERLFSRIPEQDCLFSNWQTSWWKLKDEFNDKMAAYQAKQGDLCNYLGGRAVREFINDRNS</sequence>
<dbReference type="SFLD" id="SFLDG01086">
    <property type="entry name" value="elongater_protein-like"/>
    <property type="match status" value="1"/>
</dbReference>
<accession>A0ABT1EHP5</accession>
<evidence type="ECO:0000256" key="1">
    <source>
        <dbReference type="ARBA" id="ARBA00001966"/>
    </source>
</evidence>
<evidence type="ECO:0000256" key="5">
    <source>
        <dbReference type="ARBA" id="ARBA00023004"/>
    </source>
</evidence>
<dbReference type="Pfam" id="PF04055">
    <property type="entry name" value="Radical_SAM"/>
    <property type="match status" value="1"/>
</dbReference>
<evidence type="ECO:0000256" key="2">
    <source>
        <dbReference type="ARBA" id="ARBA00022485"/>
    </source>
</evidence>
<keyword evidence="6" id="KW-0411">Iron-sulfur</keyword>
<keyword evidence="9" id="KW-1185">Reference proteome</keyword>
<dbReference type="Gene3D" id="3.80.30.20">
    <property type="entry name" value="tm_1862 like domain"/>
    <property type="match status" value="1"/>
</dbReference>
<dbReference type="CDD" id="cd01335">
    <property type="entry name" value="Radical_SAM"/>
    <property type="match status" value="1"/>
</dbReference>
<dbReference type="PANTHER" id="PTHR11135">
    <property type="entry name" value="HISTONE ACETYLTRANSFERASE-RELATED"/>
    <property type="match status" value="1"/>
</dbReference>
<dbReference type="NCBIfam" id="TIGR01212">
    <property type="entry name" value="TIGR01212 family radical SAM protein"/>
    <property type="match status" value="1"/>
</dbReference>
<gene>
    <name evidence="8" type="ORF">NK118_03015</name>
</gene>
<keyword evidence="2" id="KW-0004">4Fe-4S</keyword>
<dbReference type="PANTHER" id="PTHR11135:SF1">
    <property type="entry name" value="PROTEIN YHCC"/>
    <property type="match status" value="1"/>
</dbReference>
<dbReference type="PROSITE" id="PS51918">
    <property type="entry name" value="RADICAL_SAM"/>
    <property type="match status" value="1"/>
</dbReference>
<dbReference type="Proteomes" id="UP001523565">
    <property type="component" value="Unassembled WGS sequence"/>
</dbReference>
<dbReference type="RefSeq" id="WP_262068118.1">
    <property type="nucleotide sequence ID" value="NZ_JAMXOC010000002.1"/>
</dbReference>
<dbReference type="InterPro" id="IPR023404">
    <property type="entry name" value="rSAM_horseshoe"/>
</dbReference>
<dbReference type="EMBL" id="JAMZFV010000002">
    <property type="protein sequence ID" value="MCP1109216.1"/>
    <property type="molecule type" value="Genomic_DNA"/>
</dbReference>
<evidence type="ECO:0000259" key="7">
    <source>
        <dbReference type="PROSITE" id="PS51918"/>
    </source>
</evidence>
<proteinExistence type="predicted"/>
<comment type="caution">
    <text evidence="8">The sequence shown here is derived from an EMBL/GenBank/DDBJ whole genome shotgun (WGS) entry which is preliminary data.</text>
</comment>
<feature type="domain" description="Radical SAM core" evidence="7">
    <location>
        <begin position="14"/>
        <end position="254"/>
    </location>
</feature>
<dbReference type="InterPro" id="IPR007197">
    <property type="entry name" value="rSAM"/>
</dbReference>
<reference evidence="8 9" key="1">
    <citation type="journal article" date="2022" name="Genome Biol. Evol.">
        <title>Host diet, physiology and behaviors set the stage for Lachnospiraceae cladogenesis.</title>
        <authorList>
            <person name="Vera-Ponce De Leon A."/>
            <person name="Schneider M."/>
            <person name="Jahnes B.C."/>
            <person name="Sadowski V."/>
            <person name="Camuy-Velez L.A."/>
            <person name="Duan J."/>
            <person name="Sabree Z.L."/>
        </authorList>
    </citation>
    <scope>NUCLEOTIDE SEQUENCE [LARGE SCALE GENOMIC DNA]</scope>
    <source>
        <strain evidence="8 9">PAL227</strain>
    </source>
</reference>
<comment type="cofactor">
    <cofactor evidence="1">
        <name>[4Fe-4S] cluster</name>
        <dbReference type="ChEBI" id="CHEBI:49883"/>
    </cofactor>
</comment>
<protein>
    <submittedName>
        <fullName evidence="8">TIGR01212 family radical SAM protein</fullName>
    </submittedName>
</protein>
<keyword evidence="4" id="KW-0479">Metal-binding</keyword>
<keyword evidence="3" id="KW-0949">S-adenosyl-L-methionine</keyword>
<dbReference type="InterPro" id="IPR005911">
    <property type="entry name" value="YhcC-like"/>
</dbReference>
<dbReference type="Pfam" id="PF16199">
    <property type="entry name" value="Radical_SAM_C"/>
    <property type="match status" value="1"/>
</dbReference>
<dbReference type="SMART" id="SM00729">
    <property type="entry name" value="Elp3"/>
    <property type="match status" value="1"/>
</dbReference>
<evidence type="ECO:0000313" key="9">
    <source>
        <dbReference type="Proteomes" id="UP001523565"/>
    </source>
</evidence>
<evidence type="ECO:0000313" key="8">
    <source>
        <dbReference type="EMBL" id="MCP1109216.1"/>
    </source>
</evidence>
<dbReference type="SUPFAM" id="SSF102114">
    <property type="entry name" value="Radical SAM enzymes"/>
    <property type="match status" value="1"/>
</dbReference>
<dbReference type="InterPro" id="IPR039661">
    <property type="entry name" value="ELP3"/>
</dbReference>
<dbReference type="SFLD" id="SFLDS00029">
    <property type="entry name" value="Radical_SAM"/>
    <property type="match status" value="1"/>
</dbReference>
<dbReference type="InterPro" id="IPR032432">
    <property type="entry name" value="Radical_SAM_C"/>
</dbReference>
<name>A0ABT1EHP5_9FIRM</name>
<evidence type="ECO:0000256" key="3">
    <source>
        <dbReference type="ARBA" id="ARBA00022691"/>
    </source>
</evidence>